<evidence type="ECO:0000259" key="2">
    <source>
        <dbReference type="Pfam" id="PF13203"/>
    </source>
</evidence>
<dbReference type="AlphaFoldDB" id="A0AAP4B970"/>
<reference evidence="3 4" key="1">
    <citation type="submission" date="2023-05" db="EMBL/GenBank/DDBJ databases">
        <title>[ruminococcus] sp. nov., isolated from a pig farm feces dump.</title>
        <authorList>
            <person name="Chang Y.-H."/>
        </authorList>
    </citation>
    <scope>NUCLEOTIDE SEQUENCE [LARGE SCALE GENOMIC DNA]</scope>
    <source>
        <strain evidence="3 4">YH-rum2234</strain>
    </source>
</reference>
<protein>
    <submittedName>
        <fullName evidence="3">VWA-like domain-containing protein</fullName>
    </submittedName>
</protein>
<sequence>MSQKLSEKWDDIGKEILGTARNELYLNMHFLDLALCSLAYQMDTAVKTAGTDGYYIYFEPYSLADLFGQDRKYLNRLYLHMVFHCLFRHLTRRGKRREDYWNLACDIAMESVIDGLEKRSVRRAVAPERKEVYRMLSGRLSVLTAEGIYQVLMEKRLSEEAFSKLSELFLVDDHGRWPRPDEEGNPPEQAAELERRWQDISERMETELAAFGGNQSEENGDLLEQVKVQNRRRQDYRTFLRKFSIWREEMQIDPDSFDYGFYSYGLRLYGNMPLVEPQEFKEVKKIQEFVIAIDTSMSCSGELVRAFLSETCGILLESESFFKKVNIHILQCDEEIQADACITSKEELLNYMEQFELKGGGGTDFRPVFAHVEALREQGRLKRLRGLLYFTDGKGIYPKKRPDYDVAFLFMKEDYTDVSVPAWAMKLILTADDLPEEGKRLDKDIKFV</sequence>
<dbReference type="InterPro" id="IPR025154">
    <property type="entry name" value="Put_metallopeptidase_dom"/>
</dbReference>
<dbReference type="Pfam" id="PF09967">
    <property type="entry name" value="DUF2201"/>
    <property type="match status" value="1"/>
</dbReference>
<dbReference type="Proteomes" id="UP001300383">
    <property type="component" value="Unassembled WGS sequence"/>
</dbReference>
<dbReference type="Pfam" id="PF13203">
    <property type="entry name" value="DUF2201_N"/>
    <property type="match status" value="1"/>
</dbReference>
<dbReference type="PANTHER" id="PTHR38730:SF1">
    <property type="entry name" value="SLL7028 PROTEIN"/>
    <property type="match status" value="1"/>
</dbReference>
<dbReference type="PANTHER" id="PTHR38730">
    <property type="entry name" value="SLL7028 PROTEIN"/>
    <property type="match status" value="1"/>
</dbReference>
<comment type="caution">
    <text evidence="3">The sequence shown here is derived from an EMBL/GenBank/DDBJ whole genome shotgun (WGS) entry which is preliminary data.</text>
</comment>
<feature type="domain" description="VWA-like" evidence="1">
    <location>
        <begin position="290"/>
        <end position="427"/>
    </location>
</feature>
<dbReference type="InterPro" id="IPR018698">
    <property type="entry name" value="VWA-like_dom"/>
</dbReference>
<gene>
    <name evidence="3" type="ORF">QJ036_00865</name>
</gene>
<dbReference type="EMBL" id="JASGBQ010000001">
    <property type="protein sequence ID" value="MDI9241028.1"/>
    <property type="molecule type" value="Genomic_DNA"/>
</dbReference>
<evidence type="ECO:0000259" key="1">
    <source>
        <dbReference type="Pfam" id="PF09967"/>
    </source>
</evidence>
<keyword evidence="4" id="KW-1185">Reference proteome</keyword>
<evidence type="ECO:0000313" key="3">
    <source>
        <dbReference type="EMBL" id="MDI9241028.1"/>
    </source>
</evidence>
<evidence type="ECO:0000313" key="4">
    <source>
        <dbReference type="Proteomes" id="UP001300383"/>
    </source>
</evidence>
<dbReference type="RefSeq" id="WP_283229535.1">
    <property type="nucleotide sequence ID" value="NZ_JASGBQ010000001.1"/>
</dbReference>
<accession>A0AAP4B970</accession>
<feature type="domain" description="Putative metallopeptidase" evidence="2">
    <location>
        <begin position="19"/>
        <end position="224"/>
    </location>
</feature>
<name>A0AAP4B970_9FIRM</name>
<organism evidence="3 4">
    <name type="scientific">Fusibacillus kribbianus</name>
    <dbReference type="NCBI Taxonomy" id="3044208"/>
    <lineage>
        <taxon>Bacteria</taxon>
        <taxon>Bacillati</taxon>
        <taxon>Bacillota</taxon>
        <taxon>Clostridia</taxon>
        <taxon>Lachnospirales</taxon>
        <taxon>Lachnospiraceae</taxon>
        <taxon>Fusibacillus</taxon>
    </lineage>
</organism>
<proteinExistence type="predicted"/>